<feature type="active site" description="Proton acceptor" evidence="4">
    <location>
        <position position="72"/>
    </location>
</feature>
<dbReference type="GO" id="GO:0009117">
    <property type="term" value="P:nucleotide metabolic process"/>
    <property type="evidence" value="ECO:0007669"/>
    <property type="project" value="UniProtKB-KW"/>
</dbReference>
<comment type="similarity">
    <text evidence="4">Belongs to the Maf family. YhdE subfamily.</text>
</comment>
<keyword evidence="3 4" id="KW-0546">Nucleotide metabolism</keyword>
<dbReference type="InterPro" id="IPR029001">
    <property type="entry name" value="ITPase-like_fam"/>
</dbReference>
<dbReference type="Pfam" id="PF02545">
    <property type="entry name" value="Maf"/>
    <property type="match status" value="1"/>
</dbReference>
<feature type="site" description="Important for substrate specificity" evidence="4">
    <location>
        <position position="15"/>
    </location>
</feature>
<proteinExistence type="inferred from homology"/>
<gene>
    <name evidence="5" type="primary">maf</name>
    <name evidence="5" type="ORF">JR347_12260</name>
</gene>
<protein>
    <recommendedName>
        <fullName evidence="4">dTTP/UTP pyrophosphatase</fullName>
        <shortName evidence="4">dTTPase/UTPase</shortName>
        <ecNumber evidence="4">3.6.1.9</ecNumber>
    </recommendedName>
    <alternativeName>
        <fullName evidence="4">Nucleoside triphosphate pyrophosphatase</fullName>
    </alternativeName>
    <alternativeName>
        <fullName evidence="4">Nucleotide pyrophosphatase</fullName>
        <shortName evidence="4">Nucleotide PPase</shortName>
    </alternativeName>
</protein>
<dbReference type="GO" id="GO:0047429">
    <property type="term" value="F:nucleoside triphosphate diphosphatase activity"/>
    <property type="evidence" value="ECO:0007669"/>
    <property type="project" value="UniProtKB-EC"/>
</dbReference>
<feature type="site" description="Important for substrate specificity" evidence="4">
    <location>
        <position position="155"/>
    </location>
</feature>
<evidence type="ECO:0000256" key="4">
    <source>
        <dbReference type="HAMAP-Rule" id="MF_00528"/>
    </source>
</evidence>
<evidence type="ECO:0000313" key="6">
    <source>
        <dbReference type="Proteomes" id="UP000662783"/>
    </source>
</evidence>
<evidence type="ECO:0000256" key="2">
    <source>
        <dbReference type="ARBA" id="ARBA00022801"/>
    </source>
</evidence>
<dbReference type="PANTHER" id="PTHR43213">
    <property type="entry name" value="BIFUNCTIONAL DTTP/UTP PYROPHOSPHATASE/METHYLTRANSFERASE PROTEIN-RELATED"/>
    <property type="match status" value="1"/>
</dbReference>
<accession>A0A974WHV0</accession>
<sequence>MSFNRHLILASKSPRRQQLLKEAGYQFEVLTKEVDESFPDDLDPKDVAAYLSRKKADAFSDEINDSVLITADTVVKVGKTILNKPADENEAFEMLSLLNNRSHEVITGFTIKDKSRQVTKSCTTIVHFRNLTDDELWHYIKTYKPFDKAGAYGIQEWIGMVGIDKIEGSYFNVVGLPVHAIAEALKDFN</sequence>
<comment type="function">
    <text evidence="4">Nucleoside triphosphate pyrophosphatase that hydrolyzes dTTP and UTP. May have a dual role in cell division arrest and in preventing the incorporation of modified nucleotides into cellular nucleic acids.</text>
</comment>
<evidence type="ECO:0000256" key="3">
    <source>
        <dbReference type="ARBA" id="ARBA00023080"/>
    </source>
</evidence>
<dbReference type="Gene3D" id="3.90.950.10">
    <property type="match status" value="1"/>
</dbReference>
<dbReference type="PIRSF" id="PIRSF006305">
    <property type="entry name" value="Maf"/>
    <property type="match status" value="1"/>
</dbReference>
<keyword evidence="2 4" id="KW-0378">Hydrolase</keyword>
<dbReference type="EC" id="3.6.1.9" evidence="4"/>
<comment type="catalytic activity">
    <reaction evidence="4">
        <text>UTP + H2O = UMP + diphosphate + H(+)</text>
        <dbReference type="Rhea" id="RHEA:29395"/>
        <dbReference type="ChEBI" id="CHEBI:15377"/>
        <dbReference type="ChEBI" id="CHEBI:15378"/>
        <dbReference type="ChEBI" id="CHEBI:33019"/>
        <dbReference type="ChEBI" id="CHEBI:46398"/>
        <dbReference type="ChEBI" id="CHEBI:57865"/>
        <dbReference type="EC" id="3.6.1.9"/>
    </reaction>
</comment>
<comment type="catalytic activity">
    <reaction evidence="4">
        <text>dTTP + H2O = dTMP + diphosphate + H(+)</text>
        <dbReference type="Rhea" id="RHEA:28534"/>
        <dbReference type="ChEBI" id="CHEBI:15377"/>
        <dbReference type="ChEBI" id="CHEBI:15378"/>
        <dbReference type="ChEBI" id="CHEBI:33019"/>
        <dbReference type="ChEBI" id="CHEBI:37568"/>
        <dbReference type="ChEBI" id="CHEBI:63528"/>
        <dbReference type="EC" id="3.6.1.9"/>
    </reaction>
</comment>
<dbReference type="AlphaFoldDB" id="A0A974WHV0"/>
<keyword evidence="4" id="KW-0963">Cytoplasm</keyword>
<comment type="cofactor">
    <cofactor evidence="1 4">
        <name>a divalent metal cation</name>
        <dbReference type="ChEBI" id="CHEBI:60240"/>
    </cofactor>
</comment>
<dbReference type="Proteomes" id="UP000662783">
    <property type="component" value="Chromosome"/>
</dbReference>
<dbReference type="GO" id="GO:0005737">
    <property type="term" value="C:cytoplasm"/>
    <property type="evidence" value="ECO:0007669"/>
    <property type="project" value="UniProtKB-SubCell"/>
</dbReference>
<comment type="caution">
    <text evidence="4">Lacks conserved residue(s) required for the propagation of feature annotation.</text>
</comment>
<dbReference type="SUPFAM" id="SSF52972">
    <property type="entry name" value="ITPase-like"/>
    <property type="match status" value="1"/>
</dbReference>
<dbReference type="RefSeq" id="WP_205720896.1">
    <property type="nucleotide sequence ID" value="NZ_CP070608.1"/>
</dbReference>
<feature type="site" description="Important for substrate specificity" evidence="4">
    <location>
        <position position="73"/>
    </location>
</feature>
<dbReference type="KEGG" id="fuv:JR347_12260"/>
<comment type="subcellular location">
    <subcellularLocation>
        <location evidence="4">Cytoplasm</location>
    </subcellularLocation>
</comment>
<organism evidence="5 6">
    <name type="scientific">Fulvivirga lutea</name>
    <dbReference type="NCBI Taxonomy" id="2810512"/>
    <lineage>
        <taxon>Bacteria</taxon>
        <taxon>Pseudomonadati</taxon>
        <taxon>Bacteroidota</taxon>
        <taxon>Cytophagia</taxon>
        <taxon>Cytophagales</taxon>
        <taxon>Fulvivirgaceae</taxon>
        <taxon>Fulvivirga</taxon>
    </lineage>
</organism>
<evidence type="ECO:0000256" key="1">
    <source>
        <dbReference type="ARBA" id="ARBA00001968"/>
    </source>
</evidence>
<dbReference type="NCBIfam" id="TIGR00172">
    <property type="entry name" value="maf"/>
    <property type="match status" value="1"/>
</dbReference>
<name>A0A974WHV0_9BACT</name>
<dbReference type="CDD" id="cd00555">
    <property type="entry name" value="Maf"/>
    <property type="match status" value="1"/>
</dbReference>
<dbReference type="HAMAP" id="MF_00528">
    <property type="entry name" value="Maf"/>
    <property type="match status" value="1"/>
</dbReference>
<reference evidence="5" key="1">
    <citation type="submission" date="2021-02" db="EMBL/GenBank/DDBJ databases">
        <title>Fulvivirga sp. S481 isolated from sea water.</title>
        <authorList>
            <person name="Bae S.S."/>
            <person name="Baek K."/>
        </authorList>
    </citation>
    <scope>NUCLEOTIDE SEQUENCE</scope>
    <source>
        <strain evidence="5">S481</strain>
    </source>
</reference>
<evidence type="ECO:0000313" key="5">
    <source>
        <dbReference type="EMBL" id="QSE96380.1"/>
    </source>
</evidence>
<dbReference type="PANTHER" id="PTHR43213:SF5">
    <property type="entry name" value="BIFUNCTIONAL DTTP_UTP PYROPHOSPHATASE_METHYLTRANSFERASE PROTEIN-RELATED"/>
    <property type="match status" value="1"/>
</dbReference>
<dbReference type="InterPro" id="IPR003697">
    <property type="entry name" value="Maf-like"/>
</dbReference>
<keyword evidence="6" id="KW-1185">Reference proteome</keyword>
<dbReference type="EMBL" id="CP070608">
    <property type="protein sequence ID" value="QSE96380.1"/>
    <property type="molecule type" value="Genomic_DNA"/>
</dbReference>